<dbReference type="SUPFAM" id="SSF90123">
    <property type="entry name" value="ABC transporter transmembrane region"/>
    <property type="match status" value="1"/>
</dbReference>
<evidence type="ECO:0000256" key="3">
    <source>
        <dbReference type="ARBA" id="ARBA00022692"/>
    </source>
</evidence>
<dbReference type="RefSeq" id="WP_277103697.1">
    <property type="nucleotide sequence ID" value="NZ_BAAAJS010000051.1"/>
</dbReference>
<feature type="transmembrane region" description="Helical" evidence="10">
    <location>
        <begin position="29"/>
        <end position="51"/>
    </location>
</feature>
<keyword evidence="4" id="KW-0547">Nucleotide-binding</keyword>
<evidence type="ECO:0000256" key="9">
    <source>
        <dbReference type="ARBA" id="ARBA00023455"/>
    </source>
</evidence>
<dbReference type="Proteomes" id="UP001183619">
    <property type="component" value="Unassembled WGS sequence"/>
</dbReference>
<evidence type="ECO:0000259" key="11">
    <source>
        <dbReference type="PROSITE" id="PS50893"/>
    </source>
</evidence>
<evidence type="ECO:0000256" key="10">
    <source>
        <dbReference type="SAM" id="Phobius"/>
    </source>
</evidence>
<name>A0ABU2BAL2_9CORY</name>
<feature type="domain" description="ABC transmembrane type-1" evidence="12">
    <location>
        <begin position="31"/>
        <end position="310"/>
    </location>
</feature>
<evidence type="ECO:0000256" key="6">
    <source>
        <dbReference type="ARBA" id="ARBA00022967"/>
    </source>
</evidence>
<evidence type="ECO:0000256" key="2">
    <source>
        <dbReference type="ARBA" id="ARBA00022519"/>
    </source>
</evidence>
<dbReference type="PANTHER" id="PTHR24221">
    <property type="entry name" value="ATP-BINDING CASSETTE SUB-FAMILY B"/>
    <property type="match status" value="1"/>
</dbReference>
<evidence type="ECO:0000256" key="5">
    <source>
        <dbReference type="ARBA" id="ARBA00022840"/>
    </source>
</evidence>
<feature type="transmembrane region" description="Helical" evidence="10">
    <location>
        <begin position="63"/>
        <end position="81"/>
    </location>
</feature>
<dbReference type="InterPro" id="IPR011527">
    <property type="entry name" value="ABC1_TM_dom"/>
</dbReference>
<keyword evidence="2" id="KW-0997">Cell inner membrane</keyword>
<dbReference type="SMART" id="SM00382">
    <property type="entry name" value="AAA"/>
    <property type="match status" value="1"/>
</dbReference>
<accession>A0ABU2BAL2</accession>
<dbReference type="EMBL" id="JAVDYF010000001">
    <property type="protein sequence ID" value="MDR7355682.1"/>
    <property type="molecule type" value="Genomic_DNA"/>
</dbReference>
<keyword evidence="7 10" id="KW-1133">Transmembrane helix</keyword>
<dbReference type="InterPro" id="IPR036640">
    <property type="entry name" value="ABC1_TM_sf"/>
</dbReference>
<dbReference type="Pfam" id="PF00664">
    <property type="entry name" value="ABC_membrane"/>
    <property type="match status" value="1"/>
</dbReference>
<dbReference type="InterPro" id="IPR039421">
    <property type="entry name" value="Type_1_exporter"/>
</dbReference>
<evidence type="ECO:0000256" key="7">
    <source>
        <dbReference type="ARBA" id="ARBA00022989"/>
    </source>
</evidence>
<dbReference type="InterPro" id="IPR027417">
    <property type="entry name" value="P-loop_NTPase"/>
</dbReference>
<dbReference type="Gene3D" id="1.20.1560.10">
    <property type="entry name" value="ABC transporter type 1, transmembrane domain"/>
    <property type="match status" value="1"/>
</dbReference>
<evidence type="ECO:0000313" key="14">
    <source>
        <dbReference type="Proteomes" id="UP001183619"/>
    </source>
</evidence>
<evidence type="ECO:0000256" key="4">
    <source>
        <dbReference type="ARBA" id="ARBA00022741"/>
    </source>
</evidence>
<dbReference type="PROSITE" id="PS50893">
    <property type="entry name" value="ABC_TRANSPORTER_2"/>
    <property type="match status" value="1"/>
</dbReference>
<feature type="domain" description="ABC transporter" evidence="11">
    <location>
        <begin position="341"/>
        <end position="577"/>
    </location>
</feature>
<evidence type="ECO:0000256" key="8">
    <source>
        <dbReference type="ARBA" id="ARBA00023136"/>
    </source>
</evidence>
<dbReference type="InterPro" id="IPR003593">
    <property type="entry name" value="AAA+_ATPase"/>
</dbReference>
<evidence type="ECO:0000313" key="13">
    <source>
        <dbReference type="EMBL" id="MDR7355682.1"/>
    </source>
</evidence>
<protein>
    <submittedName>
        <fullName evidence="13">ABC-type multidrug transport system fused ATPase/permease subunit</fullName>
    </submittedName>
</protein>
<keyword evidence="8 10" id="KW-0472">Membrane</keyword>
<comment type="similarity">
    <text evidence="9">Belongs to the ABC transporter superfamily. Siderophore-Fe(3+) uptake transporter (SIUT) (TC 3.A.1.21) family.</text>
</comment>
<proteinExistence type="inferred from homology"/>
<sequence length="580" mass="62401">MTTDLSTPASLQTSIKFLRTLPARPARRWWVGMGLSFGVLLTVMVLTSSLLGRLVDYRDDRGIFFSVLAVIVVALLCENVARNIGQYLLVSKIAELAIFLRQACVRSVLAAPIPQVVQLGTGNVISRLTKDVDRFSRAFQEIGARLVITAFMFPFTTVALAFVHWSFIVIVCVVVVVEYPLVKIIVRDFPPATNAMSEKEATRNNTLLDTIKGLGTIRALGRHRWALARVEQKNWAAVQAMAGRIPIFSRLLLFGTTAYGLLLCATLVLATFLAHEQVLSVGQAGAAVILVARLEIHLFNVLTFSAHIQNAVTSLGRAVSLALLGKENTTCEPADLSSPEVIVSNVSYSYPQGAAIIEDLSLRLAAGSTTALVGASGAGKSTLAALIAGLQQPTAGTIYIGDVDTRLAPDSWIARHVALISQQVHLFSGTLREDLHLAAENPDDEQLLEALSAVGLSGTVFSRWFPQGLDTPIGAGADELSPEVEQQISLARILLRNPPVLIMDESTSEAGSEHAKTLEHAATLATRGRTSLIVAHRLDQARGADRIILMDNGAIIEDGTHDELINAGGAYAKLYAHWDA</sequence>
<keyword evidence="14" id="KW-1185">Reference proteome</keyword>
<dbReference type="SUPFAM" id="SSF52540">
    <property type="entry name" value="P-loop containing nucleoside triphosphate hydrolases"/>
    <property type="match status" value="1"/>
</dbReference>
<comment type="caution">
    <text evidence="13">The sequence shown here is derived from an EMBL/GenBank/DDBJ whole genome shotgun (WGS) entry which is preliminary data.</text>
</comment>
<feature type="transmembrane region" description="Helical" evidence="10">
    <location>
        <begin position="251"/>
        <end position="274"/>
    </location>
</feature>
<organism evidence="13 14">
    <name type="scientific">Corynebacterium felinum</name>
    <dbReference type="NCBI Taxonomy" id="131318"/>
    <lineage>
        <taxon>Bacteria</taxon>
        <taxon>Bacillati</taxon>
        <taxon>Actinomycetota</taxon>
        <taxon>Actinomycetes</taxon>
        <taxon>Mycobacteriales</taxon>
        <taxon>Corynebacteriaceae</taxon>
        <taxon>Corynebacterium</taxon>
    </lineage>
</organism>
<keyword evidence="3 10" id="KW-0812">Transmembrane</keyword>
<dbReference type="Pfam" id="PF00005">
    <property type="entry name" value="ABC_tran"/>
    <property type="match status" value="1"/>
</dbReference>
<evidence type="ECO:0000259" key="12">
    <source>
        <dbReference type="PROSITE" id="PS50929"/>
    </source>
</evidence>
<keyword evidence="6" id="KW-1278">Translocase</keyword>
<evidence type="ECO:0000256" key="1">
    <source>
        <dbReference type="ARBA" id="ARBA00004429"/>
    </source>
</evidence>
<dbReference type="PROSITE" id="PS50929">
    <property type="entry name" value="ABC_TM1F"/>
    <property type="match status" value="1"/>
</dbReference>
<keyword evidence="2" id="KW-1003">Cell membrane</keyword>
<reference evidence="13 14" key="1">
    <citation type="submission" date="2023-07" db="EMBL/GenBank/DDBJ databases">
        <title>Sequencing the genomes of 1000 actinobacteria strains.</title>
        <authorList>
            <person name="Klenk H.-P."/>
        </authorList>
    </citation>
    <scope>NUCLEOTIDE SEQUENCE [LARGE SCALE GENOMIC DNA]</scope>
    <source>
        <strain evidence="13 14">DSM 44508</strain>
    </source>
</reference>
<keyword evidence="5" id="KW-0067">ATP-binding</keyword>
<gene>
    <name evidence="13" type="ORF">J2S37_002220</name>
</gene>
<dbReference type="InterPro" id="IPR003439">
    <property type="entry name" value="ABC_transporter-like_ATP-bd"/>
</dbReference>
<dbReference type="PANTHER" id="PTHR24221:SF654">
    <property type="entry name" value="ATP-BINDING CASSETTE SUB-FAMILY B MEMBER 6"/>
    <property type="match status" value="1"/>
</dbReference>
<comment type="subcellular location">
    <subcellularLocation>
        <location evidence="1">Cell inner membrane</location>
        <topology evidence="1">Multi-pass membrane protein</topology>
    </subcellularLocation>
</comment>
<dbReference type="Gene3D" id="3.40.50.300">
    <property type="entry name" value="P-loop containing nucleotide triphosphate hydrolases"/>
    <property type="match status" value="1"/>
</dbReference>